<dbReference type="InterPro" id="IPR036063">
    <property type="entry name" value="Smr_dom_sf"/>
</dbReference>
<dbReference type="PANTHER" id="PTHR35562:SF2">
    <property type="entry name" value="DNA ENDONUCLEASE SMRA-RELATED"/>
    <property type="match status" value="1"/>
</dbReference>
<dbReference type="KEGG" id="dmm:dnm_073860"/>
<sequence>MSYFKPDFKKGNSRSSGFFRPFKNLKTLLNSKSLPLASGSAETISNKTEADPDQPEYEQRLFMKAMAGVTPVPRGKYIENDAEIRQAIPDDEEQDGSIFDDDTEYESILRLKRLVENGEGFVVANTPEYIEGRSYCDNPEITDRLHRGDFSIQAHIDLHGLSAEAAEDVFDGFIKDALDTGKRAVLIVHGRGLSSPVKPVLKSKVQDWLTRGPWRKWVIAFSSARSCDGGAGATYVLLRRRPFTKRFRKKKRGMKGKK</sequence>
<evidence type="ECO:0000313" key="3">
    <source>
        <dbReference type="Proteomes" id="UP000663722"/>
    </source>
</evidence>
<protein>
    <submittedName>
        <fullName evidence="2">Smr domain-containing protein</fullName>
    </submittedName>
</protein>
<keyword evidence="3" id="KW-1185">Reference proteome</keyword>
<dbReference type="Gene3D" id="3.30.1370.110">
    <property type="match status" value="1"/>
</dbReference>
<accession>A0A975BTP2</accession>
<evidence type="ECO:0000313" key="2">
    <source>
        <dbReference type="EMBL" id="QTA91322.1"/>
    </source>
</evidence>
<feature type="domain" description="Smr" evidence="1">
    <location>
        <begin position="156"/>
        <end position="239"/>
    </location>
</feature>
<dbReference type="AlphaFoldDB" id="A0A975BTP2"/>
<organism evidence="2 3">
    <name type="scientific">Desulfonema magnum</name>
    <dbReference type="NCBI Taxonomy" id="45655"/>
    <lineage>
        <taxon>Bacteria</taxon>
        <taxon>Pseudomonadati</taxon>
        <taxon>Thermodesulfobacteriota</taxon>
        <taxon>Desulfobacteria</taxon>
        <taxon>Desulfobacterales</taxon>
        <taxon>Desulfococcaceae</taxon>
        <taxon>Desulfonema</taxon>
    </lineage>
</organism>
<dbReference type="InterPro" id="IPR002625">
    <property type="entry name" value="Smr_dom"/>
</dbReference>
<dbReference type="PANTHER" id="PTHR35562">
    <property type="entry name" value="DNA ENDONUCLEASE SMRA-RELATED"/>
    <property type="match status" value="1"/>
</dbReference>
<dbReference type="SUPFAM" id="SSF160443">
    <property type="entry name" value="SMR domain-like"/>
    <property type="match status" value="1"/>
</dbReference>
<reference evidence="2" key="1">
    <citation type="journal article" date="2021" name="Microb. Physiol.">
        <title>Proteogenomic Insights into the Physiology of Marine, Sulfate-Reducing, Filamentous Desulfonema limicola and Desulfonema magnum.</title>
        <authorList>
            <person name="Schnaars V."/>
            <person name="Wohlbrand L."/>
            <person name="Scheve S."/>
            <person name="Hinrichs C."/>
            <person name="Reinhardt R."/>
            <person name="Rabus R."/>
        </authorList>
    </citation>
    <scope>NUCLEOTIDE SEQUENCE</scope>
    <source>
        <strain evidence="2">4be13</strain>
    </source>
</reference>
<evidence type="ECO:0000259" key="1">
    <source>
        <dbReference type="PROSITE" id="PS50828"/>
    </source>
</evidence>
<gene>
    <name evidence="2" type="ORF">dnm_073860</name>
</gene>
<dbReference type="EMBL" id="CP061800">
    <property type="protein sequence ID" value="QTA91322.1"/>
    <property type="molecule type" value="Genomic_DNA"/>
</dbReference>
<dbReference type="Pfam" id="PF01713">
    <property type="entry name" value="Smr"/>
    <property type="match status" value="1"/>
</dbReference>
<dbReference type="Proteomes" id="UP000663722">
    <property type="component" value="Chromosome"/>
</dbReference>
<dbReference type="SMART" id="SM00463">
    <property type="entry name" value="SMR"/>
    <property type="match status" value="1"/>
</dbReference>
<dbReference type="RefSeq" id="WP_207679153.1">
    <property type="nucleotide sequence ID" value="NZ_CP061800.1"/>
</dbReference>
<name>A0A975BTP2_9BACT</name>
<proteinExistence type="predicted"/>
<dbReference type="PROSITE" id="PS50828">
    <property type="entry name" value="SMR"/>
    <property type="match status" value="1"/>
</dbReference>